<feature type="transmembrane region" description="Helical" evidence="1">
    <location>
        <begin position="135"/>
        <end position="156"/>
    </location>
</feature>
<feature type="transmembrane region" description="Helical" evidence="1">
    <location>
        <begin position="72"/>
        <end position="89"/>
    </location>
</feature>
<accession>A0ABQ1WBL2</accession>
<dbReference type="Proteomes" id="UP000634043">
    <property type="component" value="Unassembled WGS sequence"/>
</dbReference>
<protein>
    <submittedName>
        <fullName evidence="2">Uncharacterized protein</fullName>
    </submittedName>
</protein>
<evidence type="ECO:0000313" key="2">
    <source>
        <dbReference type="EMBL" id="GGG23689.1"/>
    </source>
</evidence>
<sequence>MEQHEIEKAEKHIRNAWVLGIISTALTILASLIGSYNEDFRYSSGFNTWTLLDAALIAALTYGIYKKGRFSALGLLVYFVLSKFIVSAYSGAFPFGLGTLIFGYFYLMGTISAFKLHAHTKRLAELENGTQKRSVALYVLTGFGVLVLGLFIWLMVIAANGPGTEVVPGKQLKAKYVSFATDEGLVDPNEQIQYWYSDAFSDFTDGFYFFTDKKVVVYNNSWEEPALLMPFDSIQNITFRADPSFLEDSQLFLELKDGTFVNFPVSSENGGDQRFHKRLRALWKETQAAQLTNNQADQEADEVSVVSLE</sequence>
<proteinExistence type="predicted"/>
<feature type="transmembrane region" description="Helical" evidence="1">
    <location>
        <begin position="16"/>
        <end position="34"/>
    </location>
</feature>
<comment type="caution">
    <text evidence="2">The sequence shown here is derived from an EMBL/GenBank/DDBJ whole genome shotgun (WGS) entry which is preliminary data.</text>
</comment>
<feature type="transmembrane region" description="Helical" evidence="1">
    <location>
        <begin position="46"/>
        <end position="65"/>
    </location>
</feature>
<gene>
    <name evidence="2" type="ORF">GCM10011323_29410</name>
</gene>
<name>A0ABQ1WBL2_9BACT</name>
<dbReference type="EMBL" id="BMFP01000005">
    <property type="protein sequence ID" value="GGG23689.1"/>
    <property type="molecule type" value="Genomic_DNA"/>
</dbReference>
<keyword evidence="3" id="KW-1185">Reference proteome</keyword>
<keyword evidence="1" id="KW-0472">Membrane</keyword>
<dbReference type="RefSeq" id="WP_188502268.1">
    <property type="nucleotide sequence ID" value="NZ_BMFP01000005.1"/>
</dbReference>
<reference evidence="3" key="1">
    <citation type="journal article" date="2019" name="Int. J. Syst. Evol. Microbiol.">
        <title>The Global Catalogue of Microorganisms (GCM) 10K type strain sequencing project: providing services to taxonomists for standard genome sequencing and annotation.</title>
        <authorList>
            <consortium name="The Broad Institute Genomics Platform"/>
            <consortium name="The Broad Institute Genome Sequencing Center for Infectious Disease"/>
            <person name="Wu L."/>
            <person name="Ma J."/>
        </authorList>
    </citation>
    <scope>NUCLEOTIDE SEQUENCE [LARGE SCALE GENOMIC DNA]</scope>
    <source>
        <strain evidence="3">CGMCC 1.12749</strain>
    </source>
</reference>
<evidence type="ECO:0000256" key="1">
    <source>
        <dbReference type="SAM" id="Phobius"/>
    </source>
</evidence>
<keyword evidence="1" id="KW-0812">Transmembrane</keyword>
<keyword evidence="1" id="KW-1133">Transmembrane helix</keyword>
<evidence type="ECO:0000313" key="3">
    <source>
        <dbReference type="Proteomes" id="UP000634043"/>
    </source>
</evidence>
<organism evidence="2 3">
    <name type="scientific">Pontibacter amylolyticus</name>
    <dbReference type="NCBI Taxonomy" id="1424080"/>
    <lineage>
        <taxon>Bacteria</taxon>
        <taxon>Pseudomonadati</taxon>
        <taxon>Bacteroidota</taxon>
        <taxon>Cytophagia</taxon>
        <taxon>Cytophagales</taxon>
        <taxon>Hymenobacteraceae</taxon>
        <taxon>Pontibacter</taxon>
    </lineage>
</organism>
<feature type="transmembrane region" description="Helical" evidence="1">
    <location>
        <begin position="95"/>
        <end position="114"/>
    </location>
</feature>